<protein>
    <submittedName>
        <fullName evidence="2">Uncharacterized protein</fullName>
    </submittedName>
</protein>
<dbReference type="InterPro" id="IPR045114">
    <property type="entry name" value="Csn12-like"/>
</dbReference>
<feature type="signal peptide" evidence="1">
    <location>
        <begin position="1"/>
        <end position="27"/>
    </location>
</feature>
<dbReference type="GO" id="GO:0003690">
    <property type="term" value="F:double-stranded DNA binding"/>
    <property type="evidence" value="ECO:0007669"/>
    <property type="project" value="InterPro"/>
</dbReference>
<evidence type="ECO:0000256" key="1">
    <source>
        <dbReference type="SAM" id="SignalP"/>
    </source>
</evidence>
<dbReference type="SMART" id="SM00753">
    <property type="entry name" value="PAM"/>
    <property type="match status" value="1"/>
</dbReference>
<dbReference type="STRING" id="341454.A0A4S2N7V0"/>
<gene>
    <name evidence="2" type="ORF">EX30DRAFT_337710</name>
</gene>
<dbReference type="EMBL" id="ML220112">
    <property type="protein sequence ID" value="TGZ85343.1"/>
    <property type="molecule type" value="Genomic_DNA"/>
</dbReference>
<dbReference type="GO" id="GO:0070390">
    <property type="term" value="C:transcription export complex 2"/>
    <property type="evidence" value="ECO:0007669"/>
    <property type="project" value="TreeGrafter"/>
</dbReference>
<keyword evidence="3" id="KW-1185">Reference proteome</keyword>
<dbReference type="PANTHER" id="PTHR12732">
    <property type="entry name" value="UNCHARACTERIZED PROTEASOME COMPONENT REGION PCI-CONTAINING"/>
    <property type="match status" value="1"/>
</dbReference>
<dbReference type="Proteomes" id="UP000298138">
    <property type="component" value="Unassembled WGS sequence"/>
</dbReference>
<dbReference type="InParanoid" id="A0A4S2N7V0"/>
<dbReference type="GO" id="GO:0000973">
    <property type="term" value="P:post-transcriptional tethering of RNA polymerase II gene DNA at nuclear periphery"/>
    <property type="evidence" value="ECO:0007669"/>
    <property type="project" value="TreeGrafter"/>
</dbReference>
<feature type="non-terminal residue" evidence="2">
    <location>
        <position position="256"/>
    </location>
</feature>
<dbReference type="GO" id="GO:0016973">
    <property type="term" value="P:poly(A)+ mRNA export from nucleus"/>
    <property type="evidence" value="ECO:0007669"/>
    <property type="project" value="TreeGrafter"/>
</dbReference>
<name>A0A4S2N7V0_9PEZI</name>
<dbReference type="GO" id="GO:0006368">
    <property type="term" value="P:transcription elongation by RNA polymerase II"/>
    <property type="evidence" value="ECO:0007669"/>
    <property type="project" value="TreeGrafter"/>
</dbReference>
<keyword evidence="1" id="KW-0732">Signal</keyword>
<organism evidence="2 3">
    <name type="scientific">Ascodesmis nigricans</name>
    <dbReference type="NCBI Taxonomy" id="341454"/>
    <lineage>
        <taxon>Eukaryota</taxon>
        <taxon>Fungi</taxon>
        <taxon>Dikarya</taxon>
        <taxon>Ascomycota</taxon>
        <taxon>Pezizomycotina</taxon>
        <taxon>Pezizomycetes</taxon>
        <taxon>Pezizales</taxon>
        <taxon>Ascodesmidaceae</taxon>
        <taxon>Ascodesmis</taxon>
    </lineage>
</organism>
<evidence type="ECO:0000313" key="3">
    <source>
        <dbReference type="Proteomes" id="UP000298138"/>
    </source>
</evidence>
<feature type="chain" id="PRO_5020406809" evidence="1">
    <location>
        <begin position="28"/>
        <end position="256"/>
    </location>
</feature>
<reference evidence="2 3" key="1">
    <citation type="submission" date="2019-04" db="EMBL/GenBank/DDBJ databases">
        <title>Comparative genomics and transcriptomics to analyze fruiting body development in filamentous ascomycetes.</title>
        <authorList>
            <consortium name="DOE Joint Genome Institute"/>
            <person name="Lutkenhaus R."/>
            <person name="Traeger S."/>
            <person name="Breuer J."/>
            <person name="Kuo A."/>
            <person name="Lipzen A."/>
            <person name="Pangilinan J."/>
            <person name="Dilworth D."/>
            <person name="Sandor L."/>
            <person name="Poggeler S."/>
            <person name="Barry K."/>
            <person name="Grigoriev I.V."/>
            <person name="Nowrousian M."/>
        </authorList>
    </citation>
    <scope>NUCLEOTIDE SEQUENCE [LARGE SCALE GENOMIC DNA]</scope>
    <source>
        <strain evidence="2 3">CBS 389.68</strain>
    </source>
</reference>
<dbReference type="OrthoDB" id="5404651at2759"/>
<sequence length="256" mass="28963">MVAMRKWWSALVAYAGALNTAFNSAQGEILTEAVKRTAKDLVDLAGFCDLVTNDVERTHSNSLLTLIVRMFNSSIAGRVGRLPDGRTRWGKKGICLDLANCLFRLYDKLQENRLFPTILEHLNTASIPLSPQDFPKPTLILHHYHRGLFHLRNSSFLQARASLLSAFTLCHRTHAPQRRRILIPLLSTSLILGYLPDLPTLFPALSLPDSDAADLSFYFLPLISSLRNGDFHRFRQAIGQETSPSIARRRSFWEQH</sequence>
<evidence type="ECO:0000313" key="2">
    <source>
        <dbReference type="EMBL" id="TGZ85343.1"/>
    </source>
</evidence>
<proteinExistence type="predicted"/>
<dbReference type="AlphaFoldDB" id="A0A4S2N7V0"/>
<dbReference type="PANTHER" id="PTHR12732:SF8">
    <property type="entry name" value="NUCLEAR MRNA EXPORT PROTEIN THP1"/>
    <property type="match status" value="1"/>
</dbReference>
<dbReference type="GO" id="GO:0003723">
    <property type="term" value="F:RNA binding"/>
    <property type="evidence" value="ECO:0007669"/>
    <property type="project" value="InterPro"/>
</dbReference>
<accession>A0A4S2N7V0</accession>